<evidence type="ECO:0000313" key="2">
    <source>
        <dbReference type="EMBL" id="NHM02121.1"/>
    </source>
</evidence>
<accession>A0ABX0I4L3</accession>
<evidence type="ECO:0000256" key="1">
    <source>
        <dbReference type="SAM" id="MobiDB-lite"/>
    </source>
</evidence>
<keyword evidence="3" id="KW-1185">Reference proteome</keyword>
<evidence type="ECO:0000313" key="3">
    <source>
        <dbReference type="Proteomes" id="UP000800984"/>
    </source>
</evidence>
<organism evidence="2 3">
    <name type="scientific">Flavobacterium difficile</name>
    <dbReference type="NCBI Taxonomy" id="2709659"/>
    <lineage>
        <taxon>Bacteria</taxon>
        <taxon>Pseudomonadati</taxon>
        <taxon>Bacteroidota</taxon>
        <taxon>Flavobacteriia</taxon>
        <taxon>Flavobacteriales</taxon>
        <taxon>Flavobacteriaceae</taxon>
        <taxon>Flavobacterium</taxon>
    </lineage>
</organism>
<sequence>MKTFQSTNKSLKIFLVLVLLSLFITTETTFAHGKPPKWAPAKGYRAKTRHIYFPQQNFYYDIQTSNYFYLKNGNWTVSVSIPSPFININLGSVAQIQLDYYGATPYYYNTNHCAKYRKVKVNPTRTRVIVSKERKTNAHHGSNRKHAKKKGNGRGHGNDK</sequence>
<proteinExistence type="predicted"/>
<comment type="caution">
    <text evidence="2">The sequence shown here is derived from an EMBL/GenBank/DDBJ whole genome shotgun (WGS) entry which is preliminary data.</text>
</comment>
<reference evidence="2 3" key="1">
    <citation type="submission" date="2020-02" db="EMBL/GenBank/DDBJ databases">
        <authorList>
            <person name="Chen W.-M."/>
        </authorList>
    </citation>
    <scope>NUCLEOTIDE SEQUENCE [LARGE SCALE GENOMIC DNA]</scope>
    <source>
        <strain evidence="2 3">KDG-16</strain>
    </source>
</reference>
<feature type="region of interest" description="Disordered" evidence="1">
    <location>
        <begin position="131"/>
        <end position="160"/>
    </location>
</feature>
<dbReference type="RefSeq" id="WP_166077217.1">
    <property type="nucleotide sequence ID" value="NZ_JAAJBT010000004.1"/>
</dbReference>
<feature type="compositionally biased region" description="Basic residues" evidence="1">
    <location>
        <begin position="137"/>
        <end position="153"/>
    </location>
</feature>
<name>A0ABX0I4L3_9FLAO</name>
<protein>
    <submittedName>
        <fullName evidence="2">Uncharacterized protein</fullName>
    </submittedName>
</protein>
<dbReference type="Proteomes" id="UP000800984">
    <property type="component" value="Unassembled WGS sequence"/>
</dbReference>
<gene>
    <name evidence="2" type="ORF">G4D72_08355</name>
</gene>
<dbReference type="EMBL" id="JAAJBT010000004">
    <property type="protein sequence ID" value="NHM02121.1"/>
    <property type="molecule type" value="Genomic_DNA"/>
</dbReference>